<feature type="transmembrane region" description="Helical" evidence="2">
    <location>
        <begin position="76"/>
        <end position="97"/>
    </location>
</feature>
<dbReference type="PANTHER" id="PTHR28498">
    <property type="entry name" value="ZINC FINGER SWIM DOMAIN-CONTAINING PROTEIN 7"/>
    <property type="match status" value="1"/>
</dbReference>
<dbReference type="OrthoDB" id="337581at2759"/>
<dbReference type="GO" id="GO:0008270">
    <property type="term" value="F:zinc ion binding"/>
    <property type="evidence" value="ECO:0007669"/>
    <property type="project" value="UniProtKB-KW"/>
</dbReference>
<keyword evidence="2" id="KW-0812">Transmembrane</keyword>
<keyword evidence="1" id="KW-0863">Zinc-finger</keyword>
<evidence type="ECO:0000259" key="3">
    <source>
        <dbReference type="PROSITE" id="PS50966"/>
    </source>
</evidence>
<keyword evidence="1" id="KW-0862">Zinc</keyword>
<dbReference type="EMBL" id="BEZZ01002134">
    <property type="protein sequence ID" value="GCC21257.1"/>
    <property type="molecule type" value="Genomic_DNA"/>
</dbReference>
<dbReference type="STRING" id="137246.A0A401RSZ1"/>
<feature type="domain" description="SWIM-type" evidence="3">
    <location>
        <begin position="68"/>
        <end position="116"/>
    </location>
</feature>
<dbReference type="OMA" id="YTCYTSC"/>
<proteinExistence type="predicted"/>
<keyword evidence="2" id="KW-1133">Transmembrane helix</keyword>
<dbReference type="GO" id="GO:0000724">
    <property type="term" value="P:double-strand break repair via homologous recombination"/>
    <property type="evidence" value="ECO:0007669"/>
    <property type="project" value="TreeGrafter"/>
</dbReference>
<gene>
    <name evidence="4" type="ORF">chiPu_0019724</name>
</gene>
<accession>A0A401RSZ1</accession>
<dbReference type="Proteomes" id="UP000287033">
    <property type="component" value="Unassembled WGS sequence"/>
</dbReference>
<organism evidence="4 5">
    <name type="scientific">Chiloscyllium punctatum</name>
    <name type="common">Brownbanded bambooshark</name>
    <name type="synonym">Hemiscyllium punctatum</name>
    <dbReference type="NCBI Taxonomy" id="137246"/>
    <lineage>
        <taxon>Eukaryota</taxon>
        <taxon>Metazoa</taxon>
        <taxon>Chordata</taxon>
        <taxon>Craniata</taxon>
        <taxon>Vertebrata</taxon>
        <taxon>Chondrichthyes</taxon>
        <taxon>Elasmobranchii</taxon>
        <taxon>Galeomorphii</taxon>
        <taxon>Galeoidea</taxon>
        <taxon>Orectolobiformes</taxon>
        <taxon>Hemiscylliidae</taxon>
        <taxon>Chiloscyllium</taxon>
    </lineage>
</organism>
<keyword evidence="5" id="KW-1185">Reference proteome</keyword>
<protein>
    <recommendedName>
        <fullName evidence="3">SWIM-type domain-containing protein</fullName>
    </recommendedName>
</protein>
<name>A0A401RSZ1_CHIPU</name>
<dbReference type="PANTHER" id="PTHR28498:SF1">
    <property type="entry name" value="ZINC FINGER SWIM DOMAIN-CONTAINING PROTEIN 7"/>
    <property type="match status" value="1"/>
</dbReference>
<dbReference type="InterPro" id="IPR007527">
    <property type="entry name" value="Znf_SWIM"/>
</dbReference>
<sequence>MSTSGTLPVVAEELLKKVKQVYQELSQLTDDLLLALKFVFGPAALHALELVDCRSVTLIQSPSGRSLYQVEGSSGQIYYCLSFCLYCSCPAFMYSVLRRNDNIMCKHILAVYLCQAMGVSHQLKVSDKQLTNFLLAKDKEPGASPH</sequence>
<evidence type="ECO:0000313" key="5">
    <source>
        <dbReference type="Proteomes" id="UP000287033"/>
    </source>
</evidence>
<dbReference type="AlphaFoldDB" id="A0A401RSZ1"/>
<dbReference type="GO" id="GO:0097196">
    <property type="term" value="C:Shu complex"/>
    <property type="evidence" value="ECO:0007669"/>
    <property type="project" value="TreeGrafter"/>
</dbReference>
<evidence type="ECO:0000313" key="4">
    <source>
        <dbReference type="EMBL" id="GCC21257.1"/>
    </source>
</evidence>
<reference evidence="4 5" key="1">
    <citation type="journal article" date="2018" name="Nat. Ecol. Evol.">
        <title>Shark genomes provide insights into elasmobranch evolution and the origin of vertebrates.</title>
        <authorList>
            <person name="Hara Y"/>
            <person name="Yamaguchi K"/>
            <person name="Onimaru K"/>
            <person name="Kadota M"/>
            <person name="Koyanagi M"/>
            <person name="Keeley SD"/>
            <person name="Tatsumi K"/>
            <person name="Tanaka K"/>
            <person name="Motone F"/>
            <person name="Kageyama Y"/>
            <person name="Nozu R"/>
            <person name="Adachi N"/>
            <person name="Nishimura O"/>
            <person name="Nakagawa R"/>
            <person name="Tanegashima C"/>
            <person name="Kiyatake I"/>
            <person name="Matsumoto R"/>
            <person name="Murakumo K"/>
            <person name="Nishida K"/>
            <person name="Terakita A"/>
            <person name="Kuratani S"/>
            <person name="Sato K"/>
            <person name="Hyodo S Kuraku.S."/>
        </authorList>
    </citation>
    <scope>NUCLEOTIDE SEQUENCE [LARGE SCALE GENOMIC DNA]</scope>
</reference>
<comment type="caution">
    <text evidence="4">The sequence shown here is derived from an EMBL/GenBank/DDBJ whole genome shotgun (WGS) entry which is preliminary data.</text>
</comment>
<evidence type="ECO:0000256" key="2">
    <source>
        <dbReference type="SAM" id="Phobius"/>
    </source>
</evidence>
<dbReference type="Pfam" id="PF04434">
    <property type="entry name" value="SWIM"/>
    <property type="match status" value="1"/>
</dbReference>
<dbReference type="PROSITE" id="PS50966">
    <property type="entry name" value="ZF_SWIM"/>
    <property type="match status" value="1"/>
</dbReference>
<keyword evidence="2" id="KW-0472">Membrane</keyword>
<evidence type="ECO:0000256" key="1">
    <source>
        <dbReference type="PROSITE-ProRule" id="PRU00325"/>
    </source>
</evidence>
<keyword evidence="1" id="KW-0479">Metal-binding</keyword>